<reference evidence="3 4" key="1">
    <citation type="submission" date="2019-05" db="EMBL/GenBank/DDBJ databases">
        <title>Emergence of the Ug99 lineage of the wheat stem rust pathogen through somatic hybridization.</title>
        <authorList>
            <person name="Li F."/>
            <person name="Upadhyaya N.M."/>
            <person name="Sperschneider J."/>
            <person name="Matny O."/>
            <person name="Nguyen-Phuc H."/>
            <person name="Mago R."/>
            <person name="Raley C."/>
            <person name="Miller M.E."/>
            <person name="Silverstein K.A.T."/>
            <person name="Henningsen E."/>
            <person name="Hirsch C.D."/>
            <person name="Visser B."/>
            <person name="Pretorius Z.A."/>
            <person name="Steffenson B.J."/>
            <person name="Schwessinger B."/>
            <person name="Dodds P.N."/>
            <person name="Figueroa M."/>
        </authorList>
    </citation>
    <scope>NUCLEOTIDE SEQUENCE [LARGE SCALE GENOMIC DNA]</scope>
    <source>
        <strain evidence="3">21-0</strain>
    </source>
</reference>
<dbReference type="EMBL" id="VSWC01000053">
    <property type="protein sequence ID" value="KAA1102202.1"/>
    <property type="molecule type" value="Genomic_DNA"/>
</dbReference>
<name>A0A5B0PNB0_PUCGR</name>
<comment type="caution">
    <text evidence="3">The sequence shown here is derived from an EMBL/GenBank/DDBJ whole genome shotgun (WGS) entry which is preliminary data.</text>
</comment>
<accession>A0A5B0PNB0</accession>
<feature type="compositionally biased region" description="Low complexity" evidence="1">
    <location>
        <begin position="61"/>
        <end position="70"/>
    </location>
</feature>
<evidence type="ECO:0000256" key="1">
    <source>
        <dbReference type="SAM" id="MobiDB-lite"/>
    </source>
</evidence>
<dbReference type="EMBL" id="VSWC01000132">
    <property type="protein sequence ID" value="KAA1079125.1"/>
    <property type="molecule type" value="Genomic_DNA"/>
</dbReference>
<evidence type="ECO:0000313" key="4">
    <source>
        <dbReference type="Proteomes" id="UP000324748"/>
    </source>
</evidence>
<protein>
    <submittedName>
        <fullName evidence="3">Uncharacterized protein</fullName>
    </submittedName>
</protein>
<feature type="region of interest" description="Disordered" evidence="1">
    <location>
        <begin position="155"/>
        <end position="183"/>
    </location>
</feature>
<dbReference type="Proteomes" id="UP000324748">
    <property type="component" value="Unassembled WGS sequence"/>
</dbReference>
<feature type="compositionally biased region" description="Basic residues" evidence="1">
    <location>
        <begin position="174"/>
        <end position="183"/>
    </location>
</feature>
<feature type="region of interest" description="Disordered" evidence="1">
    <location>
        <begin position="61"/>
        <end position="88"/>
    </location>
</feature>
<proteinExistence type="predicted"/>
<evidence type="ECO:0000313" key="2">
    <source>
        <dbReference type="EMBL" id="KAA1079125.1"/>
    </source>
</evidence>
<keyword evidence="4" id="KW-1185">Reference proteome</keyword>
<feature type="compositionally biased region" description="Polar residues" evidence="1">
    <location>
        <begin position="155"/>
        <end position="166"/>
    </location>
</feature>
<organism evidence="3 4">
    <name type="scientific">Puccinia graminis f. sp. tritici</name>
    <dbReference type="NCBI Taxonomy" id="56615"/>
    <lineage>
        <taxon>Eukaryota</taxon>
        <taxon>Fungi</taxon>
        <taxon>Dikarya</taxon>
        <taxon>Basidiomycota</taxon>
        <taxon>Pucciniomycotina</taxon>
        <taxon>Pucciniomycetes</taxon>
        <taxon>Pucciniales</taxon>
        <taxon>Pucciniaceae</taxon>
        <taxon>Puccinia</taxon>
    </lineage>
</organism>
<gene>
    <name evidence="2" type="ORF">PGT21_000137</name>
    <name evidence="3" type="ORF">PGT21_036768</name>
</gene>
<dbReference type="AlphaFoldDB" id="A0A5B0PNB0"/>
<evidence type="ECO:0000313" key="3">
    <source>
        <dbReference type="EMBL" id="KAA1102202.1"/>
    </source>
</evidence>
<sequence length="183" mass="20502">MLELSTNAHNAMDLEPQARRAHEIVQGFDFGLNSAHSNQVSTQNDQGGATTLNHTLPHLHTSHPPTHTITKQTARTIQNHPDRTKGTPNRFEIHSSKLEQSVCPILICYTFLSQSNLVQTQRLDGRRSSLEGVDVDPRWNVIVINRLPVSAIDNESQSNRLTSSSLDPPARRGDKARRPHKNR</sequence>